<keyword evidence="3" id="KW-1133">Transmembrane helix</keyword>
<dbReference type="InterPro" id="IPR050380">
    <property type="entry name" value="Immune_Resp_Modulators"/>
</dbReference>
<sequence>MPGHLLHSHLWQYLCILAEHCASGLQAYFGSGTKLTVLEHEVAVPKVEILPPSTQEIREKKRVTLVCVATGFYPDHVTVTWMINGKVETKRTKTDNSASWSGPTKNYSISSRLRLPVKQWFNTKNRFLCEVGFFNGNTTINVTDSIQGAQYCGLSAEQNQRNGNAAEFSYILLLGKSALFAAFLMIFVFKLKGSVVKKDIH</sequence>
<reference evidence="6" key="1">
    <citation type="submission" date="2021-01" db="EMBL/GenBank/DDBJ databases">
        <authorList>
            <person name="Zahm M."/>
            <person name="Roques C."/>
            <person name="Cabau C."/>
            <person name="Klopp C."/>
            <person name="Donnadieu C."/>
            <person name="Jouanno E."/>
            <person name="Lampietro C."/>
            <person name="Louis A."/>
            <person name="Herpin A."/>
            <person name="Echchiki A."/>
            <person name="Berthelot C."/>
            <person name="Parey E."/>
            <person name="Roest-Crollius H."/>
            <person name="Braasch I."/>
            <person name="Postlethwait J."/>
            <person name="Bobe J."/>
            <person name="Montfort J."/>
            <person name="Bouchez O."/>
            <person name="Begum T."/>
            <person name="Mejri S."/>
            <person name="Adams A."/>
            <person name="Chen W.-J."/>
            <person name="Guiguen Y."/>
        </authorList>
    </citation>
    <scope>NUCLEOTIDE SEQUENCE</scope>
    <source>
        <strain evidence="6">YG-15Mar2019-1</strain>
        <tissue evidence="6">Brain</tissue>
    </source>
</reference>
<keyword evidence="3" id="KW-0812">Transmembrane</keyword>
<dbReference type="SUPFAM" id="SSF48726">
    <property type="entry name" value="Immunoglobulin"/>
    <property type="match status" value="1"/>
</dbReference>
<feature type="chain" id="PRO_5039414400" description="Ig-like domain-containing protein" evidence="4">
    <location>
        <begin position="19"/>
        <end position="201"/>
    </location>
</feature>
<dbReference type="InterPro" id="IPR036179">
    <property type="entry name" value="Ig-like_dom_sf"/>
</dbReference>
<dbReference type="Gene3D" id="2.60.40.10">
    <property type="entry name" value="Immunoglobulins"/>
    <property type="match status" value="1"/>
</dbReference>
<keyword evidence="1" id="KW-1015">Disulfide bond</keyword>
<dbReference type="InterPro" id="IPR013783">
    <property type="entry name" value="Ig-like_fold"/>
</dbReference>
<organism evidence="6 7">
    <name type="scientific">Megalops atlanticus</name>
    <name type="common">Tarpon</name>
    <name type="synonym">Clupea gigantea</name>
    <dbReference type="NCBI Taxonomy" id="7932"/>
    <lineage>
        <taxon>Eukaryota</taxon>
        <taxon>Metazoa</taxon>
        <taxon>Chordata</taxon>
        <taxon>Craniata</taxon>
        <taxon>Vertebrata</taxon>
        <taxon>Euteleostomi</taxon>
        <taxon>Actinopterygii</taxon>
        <taxon>Neopterygii</taxon>
        <taxon>Teleostei</taxon>
        <taxon>Elopiformes</taxon>
        <taxon>Megalopidae</taxon>
        <taxon>Megalops</taxon>
    </lineage>
</organism>
<dbReference type="EMBL" id="JAFDVH010000011">
    <property type="protein sequence ID" value="KAG7467998.1"/>
    <property type="molecule type" value="Genomic_DNA"/>
</dbReference>
<keyword evidence="3" id="KW-0472">Membrane</keyword>
<protein>
    <recommendedName>
        <fullName evidence="5">Ig-like domain-containing protein</fullName>
    </recommendedName>
</protein>
<feature type="transmembrane region" description="Helical" evidence="3">
    <location>
        <begin position="168"/>
        <end position="189"/>
    </location>
</feature>
<dbReference type="SMART" id="SM00407">
    <property type="entry name" value="IGc1"/>
    <property type="match status" value="1"/>
</dbReference>
<dbReference type="InterPro" id="IPR003597">
    <property type="entry name" value="Ig_C1-set"/>
</dbReference>
<feature type="signal peptide" evidence="4">
    <location>
        <begin position="1"/>
        <end position="18"/>
    </location>
</feature>
<name>A0A9D3PT27_MEGAT</name>
<keyword evidence="4" id="KW-0732">Signal</keyword>
<dbReference type="OrthoDB" id="9049585at2759"/>
<dbReference type="PROSITE" id="PS50835">
    <property type="entry name" value="IG_LIKE"/>
    <property type="match status" value="1"/>
</dbReference>
<feature type="domain" description="Ig-like" evidence="5">
    <location>
        <begin position="45"/>
        <end position="147"/>
    </location>
</feature>
<comment type="caution">
    <text evidence="6">The sequence shown here is derived from an EMBL/GenBank/DDBJ whole genome shotgun (WGS) entry which is preliminary data.</text>
</comment>
<dbReference type="PANTHER" id="PTHR23411">
    <property type="entry name" value="TAPASIN"/>
    <property type="match status" value="1"/>
</dbReference>
<evidence type="ECO:0000313" key="7">
    <source>
        <dbReference type="Proteomes" id="UP001046870"/>
    </source>
</evidence>
<dbReference type="AlphaFoldDB" id="A0A9D3PT27"/>
<dbReference type="Pfam" id="PF07654">
    <property type="entry name" value="C1-set"/>
    <property type="match status" value="1"/>
</dbReference>
<dbReference type="InterPro" id="IPR007110">
    <property type="entry name" value="Ig-like_dom"/>
</dbReference>
<evidence type="ECO:0000256" key="4">
    <source>
        <dbReference type="SAM" id="SignalP"/>
    </source>
</evidence>
<dbReference type="FunFam" id="2.60.40.10:FF:000283">
    <property type="entry name" value="Immunoglobulin kappa constant"/>
    <property type="match status" value="1"/>
</dbReference>
<evidence type="ECO:0000256" key="2">
    <source>
        <dbReference type="ARBA" id="ARBA00023319"/>
    </source>
</evidence>
<accession>A0A9D3PT27</accession>
<gene>
    <name evidence="6" type="ORF">MATL_G00138120</name>
</gene>
<evidence type="ECO:0000256" key="3">
    <source>
        <dbReference type="SAM" id="Phobius"/>
    </source>
</evidence>
<proteinExistence type="predicted"/>
<keyword evidence="2" id="KW-0393">Immunoglobulin domain</keyword>
<evidence type="ECO:0000259" key="5">
    <source>
        <dbReference type="PROSITE" id="PS50835"/>
    </source>
</evidence>
<dbReference type="Proteomes" id="UP001046870">
    <property type="component" value="Chromosome 11"/>
</dbReference>
<evidence type="ECO:0000256" key="1">
    <source>
        <dbReference type="ARBA" id="ARBA00023157"/>
    </source>
</evidence>
<evidence type="ECO:0000313" key="6">
    <source>
        <dbReference type="EMBL" id="KAG7467998.1"/>
    </source>
</evidence>
<keyword evidence="7" id="KW-1185">Reference proteome</keyword>